<keyword evidence="3" id="KW-1185">Reference proteome</keyword>
<keyword evidence="1" id="KW-0472">Membrane</keyword>
<dbReference type="CTD" id="66059025"/>
<evidence type="ECO:0000313" key="3">
    <source>
        <dbReference type="Proteomes" id="UP000006672"/>
    </source>
</evidence>
<dbReference type="RefSeq" id="XP_042938455.1">
    <property type="nucleotide sequence ID" value="XM_043082521.1"/>
</dbReference>
<reference evidence="4" key="3">
    <citation type="submission" date="2019-12" db="UniProtKB">
        <authorList>
            <consortium name="WormBaseParasite"/>
        </authorList>
    </citation>
    <scope>IDENTIFICATION</scope>
</reference>
<evidence type="ECO:0000313" key="2">
    <source>
        <dbReference type="EMBL" id="VIO99456.1"/>
    </source>
</evidence>
<protein>
    <submittedName>
        <fullName evidence="2 4">Uncharacterized protein</fullName>
    </submittedName>
</protein>
<dbReference type="AlphaFoldDB" id="A0A4E9G260"/>
<sequence>MEKYHDDYTYEKVLRIIRIEKHHGLYAWRSITMIARITDYITMIILCDCLCMCAFAPVYPCDDDTSTVRTCWHHIPTSDEGASGSFMCRLLGRAAVVVVVVSNN</sequence>
<accession>A0A4E9G260</accession>
<proteinExistence type="predicted"/>
<reference evidence="3" key="1">
    <citation type="journal article" date="2007" name="Science">
        <title>Draft genome of the filarial nematode parasite Brugia malayi.</title>
        <authorList>
            <person name="Ghedin E."/>
            <person name="Wang S."/>
            <person name="Spiro D."/>
            <person name="Caler E."/>
            <person name="Zhao Q."/>
            <person name="Crabtree J."/>
            <person name="Allen J.E."/>
            <person name="Delcher A.L."/>
            <person name="Guiliano D.B."/>
            <person name="Miranda-Saavedra D."/>
            <person name="Angiuoli S.V."/>
            <person name="Creasy T."/>
            <person name="Amedeo P."/>
            <person name="Haas B."/>
            <person name="El-Sayed N.M."/>
            <person name="Wortman J.R."/>
            <person name="Feldblyum T."/>
            <person name="Tallon L."/>
            <person name="Schatz M."/>
            <person name="Shumway M."/>
            <person name="Koo H."/>
            <person name="Salzberg S.L."/>
            <person name="Schobel S."/>
            <person name="Pertea M."/>
            <person name="Pop M."/>
            <person name="White O."/>
            <person name="Barton G.J."/>
            <person name="Carlow C.K."/>
            <person name="Crawford M.J."/>
            <person name="Daub J."/>
            <person name="Dimmic M.W."/>
            <person name="Estes C.F."/>
            <person name="Foster J.M."/>
            <person name="Ganatra M."/>
            <person name="Gregory W.F."/>
            <person name="Johnson N.M."/>
            <person name="Jin J."/>
            <person name="Komuniecki R."/>
            <person name="Korf I."/>
            <person name="Kumar S."/>
            <person name="Laney S."/>
            <person name="Li B.W."/>
            <person name="Li W."/>
            <person name="Lindblom T.H."/>
            <person name="Lustigman S."/>
            <person name="Ma D."/>
            <person name="Maina C.V."/>
            <person name="Martin D.M."/>
            <person name="McCarter J.P."/>
            <person name="McReynolds L."/>
            <person name="Mitreva M."/>
            <person name="Nutman T.B."/>
            <person name="Parkinson J."/>
            <person name="Peregrin-Alvarez J.M."/>
            <person name="Poole C."/>
            <person name="Ren Q."/>
            <person name="Saunders L."/>
            <person name="Sluder A.E."/>
            <person name="Smith K."/>
            <person name="Stanke M."/>
            <person name="Unnasch T.R."/>
            <person name="Ware J."/>
            <person name="Wei A.D."/>
            <person name="Weil G."/>
            <person name="Williams D.J."/>
            <person name="Zhang Y."/>
            <person name="Williams S.A."/>
            <person name="Fraser-Liggett C."/>
            <person name="Slatko B."/>
            <person name="Blaxter M.L."/>
            <person name="Scott A.L."/>
        </authorList>
    </citation>
    <scope>NUCLEOTIDE SEQUENCE</scope>
    <source>
        <strain evidence="3">FR3</strain>
    </source>
</reference>
<feature type="transmembrane region" description="Helical" evidence="1">
    <location>
        <begin position="40"/>
        <end position="59"/>
    </location>
</feature>
<evidence type="ECO:0000313" key="4">
    <source>
        <dbReference type="WBParaSite" id="Bm17831.1"/>
    </source>
</evidence>
<dbReference type="Proteomes" id="UP000006672">
    <property type="component" value="Unassembled WGS sequence"/>
</dbReference>
<keyword evidence="1" id="KW-0812">Transmembrane</keyword>
<evidence type="ECO:0000256" key="1">
    <source>
        <dbReference type="SAM" id="Phobius"/>
    </source>
</evidence>
<dbReference type="EMBL" id="CAAKNF010000195">
    <property type="protein sequence ID" value="VIO99456.1"/>
    <property type="molecule type" value="Genomic_DNA"/>
</dbReference>
<dbReference type="KEGG" id="bmy:BM_BM17831"/>
<accession>A0A5S6PEF4</accession>
<organism evidence="2">
    <name type="scientific">Brugia malayi</name>
    <name type="common">Filarial nematode worm</name>
    <dbReference type="NCBI Taxonomy" id="6279"/>
    <lineage>
        <taxon>Eukaryota</taxon>
        <taxon>Metazoa</taxon>
        <taxon>Ecdysozoa</taxon>
        <taxon>Nematoda</taxon>
        <taxon>Chromadorea</taxon>
        <taxon>Rhabditida</taxon>
        <taxon>Spirurina</taxon>
        <taxon>Spiruromorpha</taxon>
        <taxon>Filarioidea</taxon>
        <taxon>Onchocercidae</taxon>
        <taxon>Brugia</taxon>
    </lineage>
</organism>
<name>A0A4E9G260_BRUMA</name>
<dbReference type="WBParaSite" id="Bm17831.1">
    <property type="protein sequence ID" value="Bm17831.1"/>
    <property type="gene ID" value="WBGene00268973"/>
</dbReference>
<gene>
    <name evidence="2 4" type="primary">Bm17831</name>
    <name evidence="2" type="ORF">BM_BM17831</name>
</gene>
<dbReference type="GeneID" id="66059025"/>
<keyword evidence="1" id="KW-1133">Transmembrane helix</keyword>
<reference evidence="2" key="2">
    <citation type="submission" date="2019-04" db="EMBL/GenBank/DDBJ databases">
        <authorList>
            <person name="Howe K."/>
            <person name="Paulini M."/>
            <person name="Williams G."/>
        </authorList>
    </citation>
    <scope>NUCLEOTIDE SEQUENCE [LARGE SCALE GENOMIC DNA]</scope>
    <source>
        <strain evidence="2">FR3</strain>
    </source>
</reference>